<protein>
    <submittedName>
        <fullName evidence="3">Sporulation initiation phosphotransferase F</fullName>
        <ecNumber evidence="3">2.7.-.-</ecNumber>
    </submittedName>
</protein>
<keyword evidence="3" id="KW-0808">Transferase</keyword>
<dbReference type="SUPFAM" id="SSF52172">
    <property type="entry name" value="CheY-like"/>
    <property type="match status" value="1"/>
</dbReference>
<dbReference type="Pfam" id="PF00072">
    <property type="entry name" value="Response_reg"/>
    <property type="match status" value="1"/>
</dbReference>
<proteinExistence type="predicted"/>
<keyword evidence="1" id="KW-0597">Phosphoprotein</keyword>
<dbReference type="GO" id="GO:0016740">
    <property type="term" value="F:transferase activity"/>
    <property type="evidence" value="ECO:0007669"/>
    <property type="project" value="UniProtKB-KW"/>
</dbReference>
<dbReference type="AlphaFoldDB" id="A0A5C6EC88"/>
<dbReference type="PROSITE" id="PS50110">
    <property type="entry name" value="RESPONSE_REGULATORY"/>
    <property type="match status" value="1"/>
</dbReference>
<evidence type="ECO:0000259" key="2">
    <source>
        <dbReference type="PROSITE" id="PS50110"/>
    </source>
</evidence>
<accession>A0A5C6EC88</accession>
<dbReference type="OrthoDB" id="2990361at2"/>
<dbReference type="InterPro" id="IPR011006">
    <property type="entry name" value="CheY-like_superfamily"/>
</dbReference>
<comment type="caution">
    <text evidence="3">The sequence shown here is derived from an EMBL/GenBank/DDBJ whole genome shotgun (WGS) entry which is preliminary data.</text>
</comment>
<feature type="domain" description="Response regulatory" evidence="2">
    <location>
        <begin position="3"/>
        <end position="133"/>
    </location>
</feature>
<dbReference type="SMART" id="SM00448">
    <property type="entry name" value="REC"/>
    <property type="match status" value="1"/>
</dbReference>
<name>A0A5C6EC88_9BACT</name>
<evidence type="ECO:0000313" key="3">
    <source>
        <dbReference type="EMBL" id="TWU46508.1"/>
    </source>
</evidence>
<dbReference type="Proteomes" id="UP000317977">
    <property type="component" value="Unassembled WGS sequence"/>
</dbReference>
<dbReference type="Gene3D" id="3.40.50.2300">
    <property type="match status" value="1"/>
</dbReference>
<dbReference type="GO" id="GO:0000160">
    <property type="term" value="P:phosphorelay signal transduction system"/>
    <property type="evidence" value="ECO:0007669"/>
    <property type="project" value="InterPro"/>
</dbReference>
<dbReference type="EMBL" id="SJPX01000006">
    <property type="protein sequence ID" value="TWU46508.1"/>
    <property type="molecule type" value="Genomic_DNA"/>
</dbReference>
<evidence type="ECO:0000256" key="1">
    <source>
        <dbReference type="PROSITE-ProRule" id="PRU00169"/>
    </source>
</evidence>
<organism evidence="3 4">
    <name type="scientific">Rubripirellula reticaptiva</name>
    <dbReference type="NCBI Taxonomy" id="2528013"/>
    <lineage>
        <taxon>Bacteria</taxon>
        <taxon>Pseudomonadati</taxon>
        <taxon>Planctomycetota</taxon>
        <taxon>Planctomycetia</taxon>
        <taxon>Pirellulales</taxon>
        <taxon>Pirellulaceae</taxon>
        <taxon>Rubripirellula</taxon>
    </lineage>
</organism>
<dbReference type="EC" id="2.7.-.-" evidence="3"/>
<evidence type="ECO:0000313" key="4">
    <source>
        <dbReference type="Proteomes" id="UP000317977"/>
    </source>
</evidence>
<dbReference type="RefSeq" id="WP_146537031.1">
    <property type="nucleotide sequence ID" value="NZ_SJPX01000006.1"/>
</dbReference>
<sequence>MTSILIVEDDDNKRAKIDEFVRELKSGCEVSHSRSYSSGVDRAIREGPDLLLLDMQMPTFDKSEKEDGGPLRHFAGIHLLRRLRKHGISTRVIVVTGFESFGEGEEKVSLEGLEHRLRDEFPEIFLGIVHLRASESRWQIELKELLLKFYGEKC</sequence>
<dbReference type="InterPro" id="IPR001789">
    <property type="entry name" value="Sig_transdc_resp-reg_receiver"/>
</dbReference>
<feature type="modified residue" description="4-aspartylphosphate" evidence="1">
    <location>
        <position position="54"/>
    </location>
</feature>
<keyword evidence="4" id="KW-1185">Reference proteome</keyword>
<reference evidence="3 4" key="1">
    <citation type="submission" date="2019-02" db="EMBL/GenBank/DDBJ databases">
        <title>Deep-cultivation of Planctomycetes and their phenomic and genomic characterization uncovers novel biology.</title>
        <authorList>
            <person name="Wiegand S."/>
            <person name="Jogler M."/>
            <person name="Boedeker C."/>
            <person name="Pinto D."/>
            <person name="Vollmers J."/>
            <person name="Rivas-Marin E."/>
            <person name="Kohn T."/>
            <person name="Peeters S.H."/>
            <person name="Heuer A."/>
            <person name="Rast P."/>
            <person name="Oberbeckmann S."/>
            <person name="Bunk B."/>
            <person name="Jeske O."/>
            <person name="Meyerdierks A."/>
            <person name="Storesund J.E."/>
            <person name="Kallscheuer N."/>
            <person name="Luecker S."/>
            <person name="Lage O.M."/>
            <person name="Pohl T."/>
            <person name="Merkel B.J."/>
            <person name="Hornburger P."/>
            <person name="Mueller R.-W."/>
            <person name="Bruemmer F."/>
            <person name="Labrenz M."/>
            <person name="Spormann A.M."/>
            <person name="Op Den Camp H."/>
            <person name="Overmann J."/>
            <person name="Amann R."/>
            <person name="Jetten M.S.M."/>
            <person name="Mascher T."/>
            <person name="Medema M.H."/>
            <person name="Devos D.P."/>
            <person name="Kaster A.-K."/>
            <person name="Ovreas L."/>
            <person name="Rohde M."/>
            <person name="Galperin M.Y."/>
            <person name="Jogler C."/>
        </authorList>
    </citation>
    <scope>NUCLEOTIDE SEQUENCE [LARGE SCALE GENOMIC DNA]</scope>
    <source>
        <strain evidence="3 4">Poly59</strain>
    </source>
</reference>
<gene>
    <name evidence="3" type="primary">spo0F</name>
    <name evidence="3" type="ORF">Poly59_54810</name>
</gene>